<dbReference type="EMBL" id="JARQZJ010000066">
    <property type="protein sequence ID" value="KAK9880850.1"/>
    <property type="molecule type" value="Genomic_DNA"/>
</dbReference>
<organism evidence="1 2">
    <name type="scientific">Henosepilachna vigintioctopunctata</name>
    <dbReference type="NCBI Taxonomy" id="420089"/>
    <lineage>
        <taxon>Eukaryota</taxon>
        <taxon>Metazoa</taxon>
        <taxon>Ecdysozoa</taxon>
        <taxon>Arthropoda</taxon>
        <taxon>Hexapoda</taxon>
        <taxon>Insecta</taxon>
        <taxon>Pterygota</taxon>
        <taxon>Neoptera</taxon>
        <taxon>Endopterygota</taxon>
        <taxon>Coleoptera</taxon>
        <taxon>Polyphaga</taxon>
        <taxon>Cucujiformia</taxon>
        <taxon>Coccinelloidea</taxon>
        <taxon>Coccinellidae</taxon>
        <taxon>Epilachninae</taxon>
        <taxon>Epilachnini</taxon>
        <taxon>Henosepilachna</taxon>
    </lineage>
</organism>
<reference evidence="1 2" key="1">
    <citation type="submission" date="2023-03" db="EMBL/GenBank/DDBJ databases">
        <title>Genome insight into feeding habits of ladybird beetles.</title>
        <authorList>
            <person name="Li H.-S."/>
            <person name="Huang Y.-H."/>
            <person name="Pang H."/>
        </authorList>
    </citation>
    <scope>NUCLEOTIDE SEQUENCE [LARGE SCALE GENOMIC DNA]</scope>
    <source>
        <strain evidence="1">SYSU_2023b</strain>
        <tissue evidence="1">Whole body</tissue>
    </source>
</reference>
<dbReference type="AlphaFoldDB" id="A0AAW1ULB4"/>
<dbReference type="Gene3D" id="3.40.1440.10">
    <property type="entry name" value="GIY-YIG endonuclease"/>
    <property type="match status" value="1"/>
</dbReference>
<evidence type="ECO:0008006" key="3">
    <source>
        <dbReference type="Google" id="ProtNLM"/>
    </source>
</evidence>
<protein>
    <recommendedName>
        <fullName evidence="3">GIY-YIG domain-containing protein</fullName>
    </recommendedName>
</protein>
<evidence type="ECO:0000313" key="1">
    <source>
        <dbReference type="EMBL" id="KAK9880850.1"/>
    </source>
</evidence>
<dbReference type="InterPro" id="IPR035901">
    <property type="entry name" value="GIY-YIG_endonuc_sf"/>
</dbReference>
<accession>A0AAW1ULB4</accession>
<dbReference type="Proteomes" id="UP001431783">
    <property type="component" value="Unassembled WGS sequence"/>
</dbReference>
<evidence type="ECO:0000313" key="2">
    <source>
        <dbReference type="Proteomes" id="UP001431783"/>
    </source>
</evidence>
<name>A0AAW1ULB4_9CUCU</name>
<proteinExistence type="predicted"/>
<gene>
    <name evidence="1" type="ORF">WA026_013175</name>
</gene>
<comment type="caution">
    <text evidence="1">The sequence shown here is derived from an EMBL/GenBank/DDBJ whole genome shotgun (WGS) entry which is preliminary data.</text>
</comment>
<sequence>MFWKSGFIKIMQNRPFMLVNLFGRHKTLDIHYKNFFYESCFCLQNLSSLYYSLNCENICERLKKKEIKTICTNKRNIKSRLVNNKEKTNVEDKSGIYKIFCNECPAFYIGQTGRKIKTRVDEHKRSILYNACIKTGFSEHCINSNHFIDFEKTKCLHAGNKGKRV</sequence>
<keyword evidence="2" id="KW-1185">Reference proteome</keyword>